<keyword evidence="3" id="KW-1185">Reference proteome</keyword>
<evidence type="ECO:0000259" key="1">
    <source>
        <dbReference type="Pfam" id="PF01814"/>
    </source>
</evidence>
<dbReference type="RefSeq" id="WP_203389087.1">
    <property type="nucleotide sequence ID" value="NZ_CP064781.1"/>
</dbReference>
<dbReference type="InterPro" id="IPR012312">
    <property type="entry name" value="Hemerythrin-like"/>
</dbReference>
<dbReference type="Gene3D" id="1.20.120.520">
    <property type="entry name" value="nmb1532 protein domain like"/>
    <property type="match status" value="1"/>
</dbReference>
<organism evidence="2 3">
    <name type="scientific">Azospira restricta</name>
    <dbReference type="NCBI Taxonomy" id="404405"/>
    <lineage>
        <taxon>Bacteria</taxon>
        <taxon>Pseudomonadati</taxon>
        <taxon>Pseudomonadota</taxon>
        <taxon>Betaproteobacteria</taxon>
        <taxon>Rhodocyclales</taxon>
        <taxon>Rhodocyclaceae</taxon>
        <taxon>Azospira</taxon>
    </lineage>
</organism>
<accession>A0A974SS74</accession>
<gene>
    <name evidence="2" type="ORF">IWH25_09660</name>
</gene>
<proteinExistence type="predicted"/>
<feature type="domain" description="Hemerythrin-like" evidence="1">
    <location>
        <begin position="9"/>
        <end position="121"/>
    </location>
</feature>
<dbReference type="Proteomes" id="UP000663444">
    <property type="component" value="Chromosome"/>
</dbReference>
<dbReference type="EMBL" id="CP064781">
    <property type="protein sequence ID" value="QRJ65558.1"/>
    <property type="molecule type" value="Genomic_DNA"/>
</dbReference>
<evidence type="ECO:0000313" key="2">
    <source>
        <dbReference type="EMBL" id="QRJ65558.1"/>
    </source>
</evidence>
<name>A0A974SS74_9RHOO</name>
<reference evidence="2" key="1">
    <citation type="submission" date="2020-11" db="EMBL/GenBank/DDBJ databases">
        <title>Azospira restricta DSM 18626 genome sequence.</title>
        <authorList>
            <person name="Moe W.M."/>
        </authorList>
    </citation>
    <scope>NUCLEOTIDE SEQUENCE</scope>
    <source>
        <strain evidence="2">DSM 18626</strain>
    </source>
</reference>
<protein>
    <submittedName>
        <fullName evidence="2">Hemerythrin domain-containing protein</fullName>
    </submittedName>
</protein>
<dbReference type="AlphaFoldDB" id="A0A974SS74"/>
<dbReference type="KEGG" id="ares:IWH25_09660"/>
<sequence length="154" mass="16534">MKRTPALQDLSREHHDALKLARHGKLAALSGDAATVAAYGAHVARCFDNEMEPHFREEESELLPFLAAAGDGELVWRTLAEHAELRALAIALRQPDAAALLRFSELLTAHVRFEERELFAAAQAAGFGAADALSAAPRPPCAAARPPAAPALRR</sequence>
<evidence type="ECO:0000313" key="3">
    <source>
        <dbReference type="Proteomes" id="UP000663444"/>
    </source>
</evidence>
<dbReference type="Pfam" id="PF01814">
    <property type="entry name" value="Hemerythrin"/>
    <property type="match status" value="1"/>
</dbReference>